<feature type="transmembrane region" description="Helical" evidence="1">
    <location>
        <begin position="52"/>
        <end position="73"/>
    </location>
</feature>
<dbReference type="Proteomes" id="UP001500443">
    <property type="component" value="Unassembled WGS sequence"/>
</dbReference>
<proteinExistence type="predicted"/>
<name>A0ABN1ZKI5_9ACTN</name>
<feature type="transmembrane region" description="Helical" evidence="1">
    <location>
        <begin position="85"/>
        <end position="101"/>
    </location>
</feature>
<evidence type="ECO:0000313" key="2">
    <source>
        <dbReference type="EMBL" id="GAA1500465.1"/>
    </source>
</evidence>
<organism evidence="2 3">
    <name type="scientific">Streptomyces synnematoformans</name>
    <dbReference type="NCBI Taxonomy" id="415721"/>
    <lineage>
        <taxon>Bacteria</taxon>
        <taxon>Bacillati</taxon>
        <taxon>Actinomycetota</taxon>
        <taxon>Actinomycetes</taxon>
        <taxon>Kitasatosporales</taxon>
        <taxon>Streptomycetaceae</taxon>
        <taxon>Streptomyces</taxon>
    </lineage>
</organism>
<evidence type="ECO:0000313" key="3">
    <source>
        <dbReference type="Proteomes" id="UP001500443"/>
    </source>
</evidence>
<dbReference type="EMBL" id="BAAAPF010000277">
    <property type="protein sequence ID" value="GAA1500465.1"/>
    <property type="molecule type" value="Genomic_DNA"/>
</dbReference>
<protein>
    <recommendedName>
        <fullName evidence="4">Integral membrane protein</fullName>
    </recommendedName>
</protein>
<accession>A0ABN1ZKI5</accession>
<keyword evidence="1" id="KW-1133">Transmembrane helix</keyword>
<evidence type="ECO:0000256" key="1">
    <source>
        <dbReference type="SAM" id="Phobius"/>
    </source>
</evidence>
<evidence type="ECO:0008006" key="4">
    <source>
        <dbReference type="Google" id="ProtNLM"/>
    </source>
</evidence>
<keyword evidence="1" id="KW-0472">Membrane</keyword>
<gene>
    <name evidence="2" type="ORF">GCM10009802_55930</name>
</gene>
<comment type="caution">
    <text evidence="2">The sequence shown here is derived from an EMBL/GenBank/DDBJ whole genome shotgun (WGS) entry which is preliminary data.</text>
</comment>
<sequence length="146" mass="14514">MRRAAAAAAGAALLVEAVGLAVVHFILGTVVDRQDMSLAGLDSGVMSGSTRGAGVAVGLYLLCCAAVSLRVAVRHRAPGRAGRTLLVSCAVLHAVLATVAVGLVGWAAFAGLMAVFGLIVLMLTDEGAAVRRRRADGGGAEPAPAA</sequence>
<feature type="transmembrane region" description="Helical" evidence="1">
    <location>
        <begin position="107"/>
        <end position="124"/>
    </location>
</feature>
<keyword evidence="1" id="KW-0812">Transmembrane</keyword>
<reference evidence="2 3" key="1">
    <citation type="journal article" date="2019" name="Int. J. Syst. Evol. Microbiol.">
        <title>The Global Catalogue of Microorganisms (GCM) 10K type strain sequencing project: providing services to taxonomists for standard genome sequencing and annotation.</title>
        <authorList>
            <consortium name="The Broad Institute Genomics Platform"/>
            <consortium name="The Broad Institute Genome Sequencing Center for Infectious Disease"/>
            <person name="Wu L."/>
            <person name="Ma J."/>
        </authorList>
    </citation>
    <scope>NUCLEOTIDE SEQUENCE [LARGE SCALE GENOMIC DNA]</scope>
    <source>
        <strain evidence="2 3">JCM 15481</strain>
    </source>
</reference>
<keyword evidence="3" id="KW-1185">Reference proteome</keyword>
<dbReference type="RefSeq" id="WP_344293494.1">
    <property type="nucleotide sequence ID" value="NZ_BAAAPF010000277.1"/>
</dbReference>